<organism evidence="3 4">
    <name type="scientific">Zingiber officinale</name>
    <name type="common">Ginger</name>
    <name type="synonym">Amomum zingiber</name>
    <dbReference type="NCBI Taxonomy" id="94328"/>
    <lineage>
        <taxon>Eukaryota</taxon>
        <taxon>Viridiplantae</taxon>
        <taxon>Streptophyta</taxon>
        <taxon>Embryophyta</taxon>
        <taxon>Tracheophyta</taxon>
        <taxon>Spermatophyta</taxon>
        <taxon>Magnoliopsida</taxon>
        <taxon>Liliopsida</taxon>
        <taxon>Zingiberales</taxon>
        <taxon>Zingiberaceae</taxon>
        <taxon>Zingiber</taxon>
    </lineage>
</organism>
<feature type="domain" description="C-CAP/cofactor C-like" evidence="2">
    <location>
        <begin position="57"/>
        <end position="217"/>
    </location>
</feature>
<dbReference type="Proteomes" id="UP000734854">
    <property type="component" value="Unassembled WGS sequence"/>
</dbReference>
<comment type="caution">
    <text evidence="3">The sequence shown here is derived from an EMBL/GenBank/DDBJ whole genome shotgun (WGS) entry which is preliminary data.</text>
</comment>
<dbReference type="PANTHER" id="PTHR16052">
    <property type="entry name" value="TBCC DOMAIN-CONTAINING PROTEIN 1"/>
    <property type="match status" value="1"/>
</dbReference>
<evidence type="ECO:0000313" key="3">
    <source>
        <dbReference type="EMBL" id="KAG6467904.1"/>
    </source>
</evidence>
<dbReference type="InterPro" id="IPR016098">
    <property type="entry name" value="CAP/MinC_C"/>
</dbReference>
<dbReference type="Gene3D" id="2.160.20.70">
    <property type="match status" value="1"/>
</dbReference>
<dbReference type="AlphaFoldDB" id="A0A8J5BAQ4"/>
<dbReference type="InterPro" id="IPR012945">
    <property type="entry name" value="Tubulin-bd_cofactor_C_dom"/>
</dbReference>
<comment type="similarity">
    <text evidence="1">Belongs to the TBCC family.</text>
</comment>
<dbReference type="Pfam" id="PF07986">
    <property type="entry name" value="TBCC"/>
    <property type="match status" value="1"/>
</dbReference>
<dbReference type="InterPro" id="IPR039589">
    <property type="entry name" value="TBCC1"/>
</dbReference>
<name>A0A8J5BAQ4_ZINOF</name>
<dbReference type="PROSITE" id="PS51329">
    <property type="entry name" value="C_CAP_COFACTOR_C"/>
    <property type="match status" value="1"/>
</dbReference>
<protein>
    <recommendedName>
        <fullName evidence="2">C-CAP/cofactor C-like domain-containing protein</fullName>
    </recommendedName>
</protein>
<reference evidence="3 4" key="1">
    <citation type="submission" date="2020-08" db="EMBL/GenBank/DDBJ databases">
        <title>Plant Genome Project.</title>
        <authorList>
            <person name="Zhang R.-G."/>
        </authorList>
    </citation>
    <scope>NUCLEOTIDE SEQUENCE [LARGE SCALE GENOMIC DNA]</scope>
    <source>
        <tissue evidence="3">Rhizome</tissue>
    </source>
</reference>
<keyword evidence="4" id="KW-1185">Reference proteome</keyword>
<accession>A0A8J5BAQ4</accession>
<evidence type="ECO:0000259" key="2">
    <source>
        <dbReference type="PROSITE" id="PS51329"/>
    </source>
</evidence>
<dbReference type="PANTHER" id="PTHR16052:SF0">
    <property type="entry name" value="TBCC DOMAIN-CONTAINING PROTEIN 1"/>
    <property type="match status" value="1"/>
</dbReference>
<dbReference type="EMBL" id="JACMSC010000022">
    <property type="protein sequence ID" value="KAG6467904.1"/>
    <property type="molecule type" value="Genomic_DNA"/>
</dbReference>
<gene>
    <name evidence="3" type="ORF">ZIOFF_072469</name>
</gene>
<sequence length="268" mass="30106">MRLSPSTHPSDPAPDGTVDVYDLLLRSNSRRFMPSQAEEETHQLSYIQKHMGNILAPLAEPVEGEGDESLVFTMERFEHLGFLQFSEGIPLRQGAPCFANSDPDMPAVPVSSSQVHEWVVQNIIASLEHNAEKGLAKENDATVILGAVGKAVRVEHCERVQIIAAVKRMRIANCLECVFYLGVNQQPLFDGDNHKLQVAPFNTYYAQLEEHLSQVGVDSNINRWGEPLVLGMVDPHDSFLTDLERNRHNVQNTTHILCLKLTEHPRRR</sequence>
<proteinExistence type="inferred from homology"/>
<evidence type="ECO:0000313" key="4">
    <source>
        <dbReference type="Proteomes" id="UP000734854"/>
    </source>
</evidence>
<dbReference type="InterPro" id="IPR017901">
    <property type="entry name" value="C-CAP_CF_C-like"/>
</dbReference>
<evidence type="ECO:0000256" key="1">
    <source>
        <dbReference type="ARBA" id="ARBA00008848"/>
    </source>
</evidence>